<dbReference type="Proteomes" id="UP000749559">
    <property type="component" value="Unassembled WGS sequence"/>
</dbReference>
<sequence>MIRKITDSITDESDHRNLNQRLNPRPTVYKADDDEHQIITPEDTEQNNNKLHKVEATIGEEIRDLPLKGKYITMGAKVMIQIVILILVLECGQLQTSYNTDIINSNVLQPEAAISASEGLNTMKIEWSTLMNQNTPMGLSICPTCMMYEEALTLSTRILSEAINHVHLMMTYYILPERANIRSARKPSKFILPSGVLLILCLGMSLIKNL</sequence>
<dbReference type="EMBL" id="CAIIXF020000001">
    <property type="protein sequence ID" value="CAH1775498.1"/>
    <property type="molecule type" value="Genomic_DNA"/>
</dbReference>
<evidence type="ECO:0000313" key="3">
    <source>
        <dbReference type="EMBL" id="CAH1775498.1"/>
    </source>
</evidence>
<evidence type="ECO:0000313" key="4">
    <source>
        <dbReference type="Proteomes" id="UP000749559"/>
    </source>
</evidence>
<comment type="caution">
    <text evidence="3">The sequence shown here is derived from an EMBL/GenBank/DDBJ whole genome shotgun (WGS) entry which is preliminary data.</text>
</comment>
<keyword evidence="2" id="KW-0812">Transmembrane</keyword>
<evidence type="ECO:0000256" key="2">
    <source>
        <dbReference type="SAM" id="Phobius"/>
    </source>
</evidence>
<keyword evidence="4" id="KW-1185">Reference proteome</keyword>
<protein>
    <submittedName>
        <fullName evidence="3">Uncharacterized protein</fullName>
    </submittedName>
</protein>
<feature type="compositionally biased region" description="Basic and acidic residues" evidence="1">
    <location>
        <begin position="1"/>
        <end position="17"/>
    </location>
</feature>
<evidence type="ECO:0000256" key="1">
    <source>
        <dbReference type="SAM" id="MobiDB-lite"/>
    </source>
</evidence>
<keyword evidence="2" id="KW-1133">Transmembrane helix</keyword>
<keyword evidence="2" id="KW-0472">Membrane</keyword>
<proteinExistence type="predicted"/>
<reference evidence="3" key="1">
    <citation type="submission" date="2022-03" db="EMBL/GenBank/DDBJ databases">
        <authorList>
            <person name="Martin C."/>
        </authorList>
    </citation>
    <scope>NUCLEOTIDE SEQUENCE</scope>
</reference>
<accession>A0A8S4N4P2</accession>
<name>A0A8S4N4P2_OWEFU</name>
<organism evidence="3 4">
    <name type="scientific">Owenia fusiformis</name>
    <name type="common">Polychaete worm</name>
    <dbReference type="NCBI Taxonomy" id="6347"/>
    <lineage>
        <taxon>Eukaryota</taxon>
        <taxon>Metazoa</taxon>
        <taxon>Spiralia</taxon>
        <taxon>Lophotrochozoa</taxon>
        <taxon>Annelida</taxon>
        <taxon>Polychaeta</taxon>
        <taxon>Sedentaria</taxon>
        <taxon>Canalipalpata</taxon>
        <taxon>Sabellida</taxon>
        <taxon>Oweniida</taxon>
        <taxon>Oweniidae</taxon>
        <taxon>Owenia</taxon>
    </lineage>
</organism>
<gene>
    <name evidence="3" type="ORF">OFUS_LOCUS2795</name>
</gene>
<dbReference type="AlphaFoldDB" id="A0A8S4N4P2"/>
<feature type="transmembrane region" description="Helical" evidence="2">
    <location>
        <begin position="190"/>
        <end position="207"/>
    </location>
</feature>
<feature type="region of interest" description="Disordered" evidence="1">
    <location>
        <begin position="1"/>
        <end position="25"/>
    </location>
</feature>